<keyword evidence="3" id="KW-1185">Reference proteome</keyword>
<organism evidence="2 3">
    <name type="scientific">Plasmodium relictum</name>
    <dbReference type="NCBI Taxonomy" id="85471"/>
    <lineage>
        <taxon>Eukaryota</taxon>
        <taxon>Sar</taxon>
        <taxon>Alveolata</taxon>
        <taxon>Apicomplexa</taxon>
        <taxon>Aconoidasida</taxon>
        <taxon>Haemosporida</taxon>
        <taxon>Plasmodiidae</taxon>
        <taxon>Plasmodium</taxon>
        <taxon>Plasmodium (Haemamoeba)</taxon>
    </lineage>
</organism>
<gene>
    <name evidence="2" type="ORF">PRELSG_0503200</name>
</gene>
<dbReference type="OMA" id="INMNKQE"/>
<dbReference type="KEGG" id="prel:PRELSG_0503200"/>
<evidence type="ECO:0000313" key="3">
    <source>
        <dbReference type="Proteomes" id="UP000220158"/>
    </source>
</evidence>
<dbReference type="RefSeq" id="XP_028531883.1">
    <property type="nucleotide sequence ID" value="XM_028675278.1"/>
</dbReference>
<evidence type="ECO:0000256" key="1">
    <source>
        <dbReference type="SAM" id="SignalP"/>
    </source>
</evidence>
<dbReference type="GeneID" id="39734975"/>
<reference evidence="2 3" key="1">
    <citation type="submission" date="2015-04" db="EMBL/GenBank/DDBJ databases">
        <authorList>
            <consortium name="Pathogen Informatics"/>
        </authorList>
    </citation>
    <scope>NUCLEOTIDE SEQUENCE [LARGE SCALE GENOMIC DNA]</scope>
    <source>
        <strain evidence="2 3">SGS1</strain>
    </source>
</reference>
<sequence>MNFLSRLFFFLFALFFDILLSKSIRNTILFLCNQKKFCQNKWKRKYYTLNNNEKKEDKLENENFQINEFEREEIKINKSLNVNIFRDENESSAYDKGLSFYNLLKDIEIKDVKKIPAFNQNLANISIEKKNDTIKLHQKNDKSHLENSLIYKNTNYDLPYILNYYPDDIFIFNFDGVINLNKQEKIVVAFLTFIKIFNQEFLFNNKRIINLPLYDFIKEKNYLFNNNGSSSDSDSNNNTNNNNNTVDTFILLKLIPKFIYTRLLYIYKYLRNNEDIVIAIKYIYDQINDICIKYNYDINEMMNICCEKNVLEKKLKKIERRKFNKKYSIENNKSNDYNRTINEDTYKGGSFNNSDNSDNIKIYDITEELTEGTFNPYVIYKYKNIENFPNIFPSFRIDFEDFYLNNTYLKLYEKYKINMNYVKDEFNNIRNLLIKNDKESYENLMKYRYVCVNLNEEERKNHETFNFCCIDIINNNINVFKKPIYIISTIENTNFIKYTLQLFGLNILEKENEHLLRIFGNDTNNSEEEENDENNILFNLKNYLKNKYFTKNSEEKKDDYIHDSYNLDINYLKYFKKTKKKDYYYNKNIHYMNMLKKKCDLVNYIIEKYYDDNSIHVIDHKYDDLNALNNDSRINKKIKLYFCEWGYSTYEEKLKAIFNDKIKTFSQTFKLIYLCCTLQNSPRREYTHGKGISQDFYSKFMYKYCLKNNIISETDPFDNLT</sequence>
<proteinExistence type="predicted"/>
<dbReference type="OrthoDB" id="376230at2759"/>
<protein>
    <submittedName>
        <fullName evidence="2">Uncharacterized protein</fullName>
    </submittedName>
</protein>
<dbReference type="Proteomes" id="UP000220158">
    <property type="component" value="Chromosome 5"/>
</dbReference>
<dbReference type="AlphaFoldDB" id="A0A1J1H1S0"/>
<accession>A0A1J1H1S0</accession>
<dbReference type="EMBL" id="LN835300">
    <property type="protein sequence ID" value="CRG98874.1"/>
    <property type="molecule type" value="Genomic_DNA"/>
</dbReference>
<feature type="signal peptide" evidence="1">
    <location>
        <begin position="1"/>
        <end position="21"/>
    </location>
</feature>
<dbReference type="VEuPathDB" id="PlasmoDB:PRELSG_0503200"/>
<keyword evidence="1" id="KW-0732">Signal</keyword>
<feature type="chain" id="PRO_5012023505" evidence="1">
    <location>
        <begin position="22"/>
        <end position="721"/>
    </location>
</feature>
<evidence type="ECO:0000313" key="2">
    <source>
        <dbReference type="EMBL" id="CRG98874.1"/>
    </source>
</evidence>
<name>A0A1J1H1S0_PLARL</name>